<dbReference type="Proteomes" id="UP001519332">
    <property type="component" value="Unassembled WGS sequence"/>
</dbReference>
<name>A0ABS4TCN4_9PSEU</name>
<evidence type="ECO:0008006" key="5">
    <source>
        <dbReference type="Google" id="ProtNLM"/>
    </source>
</evidence>
<reference evidence="3 4" key="1">
    <citation type="submission" date="2021-03" db="EMBL/GenBank/DDBJ databases">
        <title>Sequencing the genomes of 1000 actinobacteria strains.</title>
        <authorList>
            <person name="Klenk H.-P."/>
        </authorList>
    </citation>
    <scope>NUCLEOTIDE SEQUENCE [LARGE SCALE GENOMIC DNA]</scope>
    <source>
        <strain evidence="3 4">DSM 46670</strain>
    </source>
</reference>
<dbReference type="RefSeq" id="WP_209637485.1">
    <property type="nucleotide sequence ID" value="NZ_JAGINW010000001.1"/>
</dbReference>
<sequence>MKRSLGVLSRAVLVSVSAAVLVAPAALAATPPGAPAAEQQQNKETLQERLDAFIKRADQLEKDAAEATTAVAKAKTQDEAKKAKQAAVKVKSEAATMRQDMQAFLDDKSLEWTTDLRVKAAQTLSRSDRAAESAEKAIAAADKKIKDLEPAPAPAKGEIAVEPSSAARGSLVVIVVFCPEGKVSGFASEAIDLVSGSRYDEDNVSAMGGFVKKDATVGQHTATATCGTDKLTATFTVTPDAPVQAKPPTADDVRRKTVLKPKGKIETGGGATAQFSI</sequence>
<keyword evidence="2" id="KW-0732">Signal</keyword>
<protein>
    <recommendedName>
        <fullName evidence="5">TolA protein</fullName>
    </recommendedName>
</protein>
<gene>
    <name evidence="3" type="ORF">JOF56_002569</name>
</gene>
<feature type="chain" id="PRO_5046543846" description="TolA protein" evidence="2">
    <location>
        <begin position="29"/>
        <end position="277"/>
    </location>
</feature>
<keyword evidence="1" id="KW-0175">Coiled coil</keyword>
<evidence type="ECO:0000313" key="4">
    <source>
        <dbReference type="Proteomes" id="UP001519332"/>
    </source>
</evidence>
<feature type="coiled-coil region" evidence="1">
    <location>
        <begin position="36"/>
        <end position="93"/>
    </location>
</feature>
<keyword evidence="4" id="KW-1185">Reference proteome</keyword>
<dbReference type="EMBL" id="JAGINW010000001">
    <property type="protein sequence ID" value="MBP2322184.1"/>
    <property type="molecule type" value="Genomic_DNA"/>
</dbReference>
<organism evidence="3 4">
    <name type="scientific">Kibdelosporangium banguiense</name>
    <dbReference type="NCBI Taxonomy" id="1365924"/>
    <lineage>
        <taxon>Bacteria</taxon>
        <taxon>Bacillati</taxon>
        <taxon>Actinomycetota</taxon>
        <taxon>Actinomycetes</taxon>
        <taxon>Pseudonocardiales</taxon>
        <taxon>Pseudonocardiaceae</taxon>
        <taxon>Kibdelosporangium</taxon>
    </lineage>
</organism>
<evidence type="ECO:0000313" key="3">
    <source>
        <dbReference type="EMBL" id="MBP2322184.1"/>
    </source>
</evidence>
<comment type="caution">
    <text evidence="3">The sequence shown here is derived from an EMBL/GenBank/DDBJ whole genome shotgun (WGS) entry which is preliminary data.</text>
</comment>
<proteinExistence type="predicted"/>
<evidence type="ECO:0000256" key="1">
    <source>
        <dbReference type="SAM" id="Coils"/>
    </source>
</evidence>
<accession>A0ABS4TCN4</accession>
<feature type="signal peptide" evidence="2">
    <location>
        <begin position="1"/>
        <end position="28"/>
    </location>
</feature>
<evidence type="ECO:0000256" key="2">
    <source>
        <dbReference type="SAM" id="SignalP"/>
    </source>
</evidence>